<sequence length="244" mass="27547">MYCADVAVGRTSVNGTRRCDWWSESLVEIRKKFRRARRKVNKLRKTNVTGVTYDNALCSLRVARSHYRATVLKAKGVLLRKTVERLESEGPWSPLYHEFKANRSLDLAYVSHIKINNTHTLGVEETTGALLNSLIPDDCVNDDTDYHRDVRNIIAELPVLPVSTVPSNDEFFELVNNLPLNKASGEDKISNKMIKEACRTAGTSILTVYIRCIAEGVFPGIWRRGFIKIIPKRKSTADAAISVR</sequence>
<proteinExistence type="predicted"/>
<dbReference type="Proteomes" id="UP001549920">
    <property type="component" value="Unassembled WGS sequence"/>
</dbReference>
<protein>
    <submittedName>
        <fullName evidence="1">Uncharacterized protein</fullName>
    </submittedName>
</protein>
<name>A0ABR3HLW6_LOXSC</name>
<reference evidence="1 2" key="1">
    <citation type="submission" date="2024-06" db="EMBL/GenBank/DDBJ databases">
        <title>A chromosome-level genome assembly of beet webworm, Loxostege sticticalis.</title>
        <authorList>
            <person name="Zhang Y."/>
        </authorList>
    </citation>
    <scope>NUCLEOTIDE SEQUENCE [LARGE SCALE GENOMIC DNA]</scope>
    <source>
        <strain evidence="1">AQ026</strain>
        <tissue evidence="1">Whole body</tissue>
    </source>
</reference>
<dbReference type="EMBL" id="JBEUOH010000017">
    <property type="protein sequence ID" value="KAL0871398.1"/>
    <property type="molecule type" value="Genomic_DNA"/>
</dbReference>
<keyword evidence="2" id="KW-1185">Reference proteome</keyword>
<evidence type="ECO:0000313" key="2">
    <source>
        <dbReference type="Proteomes" id="UP001549920"/>
    </source>
</evidence>
<organism evidence="1 2">
    <name type="scientific">Loxostege sticticalis</name>
    <name type="common">Beet webworm moth</name>
    <dbReference type="NCBI Taxonomy" id="481309"/>
    <lineage>
        <taxon>Eukaryota</taxon>
        <taxon>Metazoa</taxon>
        <taxon>Ecdysozoa</taxon>
        <taxon>Arthropoda</taxon>
        <taxon>Hexapoda</taxon>
        <taxon>Insecta</taxon>
        <taxon>Pterygota</taxon>
        <taxon>Neoptera</taxon>
        <taxon>Endopterygota</taxon>
        <taxon>Lepidoptera</taxon>
        <taxon>Glossata</taxon>
        <taxon>Ditrysia</taxon>
        <taxon>Pyraloidea</taxon>
        <taxon>Crambidae</taxon>
        <taxon>Pyraustinae</taxon>
        <taxon>Loxostege</taxon>
    </lineage>
</organism>
<gene>
    <name evidence="1" type="ORF">ABMA27_005129</name>
</gene>
<comment type="caution">
    <text evidence="1">The sequence shown here is derived from an EMBL/GenBank/DDBJ whole genome shotgun (WGS) entry which is preliminary data.</text>
</comment>
<accession>A0ABR3HLW6</accession>
<evidence type="ECO:0000313" key="1">
    <source>
        <dbReference type="EMBL" id="KAL0871398.1"/>
    </source>
</evidence>